<feature type="compositionally biased region" description="Low complexity" evidence="1">
    <location>
        <begin position="1"/>
        <end position="27"/>
    </location>
</feature>
<evidence type="ECO:0000313" key="3">
    <source>
        <dbReference type="Proteomes" id="UP000298493"/>
    </source>
</evidence>
<name>A0A4Z1NQJ1_9PEZI</name>
<evidence type="ECO:0000313" key="2">
    <source>
        <dbReference type="EMBL" id="TID12988.1"/>
    </source>
</evidence>
<dbReference type="Proteomes" id="UP000298493">
    <property type="component" value="Unassembled WGS sequence"/>
</dbReference>
<sequence length="129" mass="13932">MGVFSESMEVSSSEAGSEAAATSNGSGTMTGLKLGEVTKVGSDATEGVEGPFKSQEGNSILRAWNARAPYSCWAILEVEASNVGTNIFRTSSWSNMFDCWSSVSAALAIWARFKFFFWFLLMDGAIWKS</sequence>
<evidence type="ECO:0000256" key="1">
    <source>
        <dbReference type="SAM" id="MobiDB-lite"/>
    </source>
</evidence>
<protein>
    <submittedName>
        <fullName evidence="2">Uncharacterized protein</fullName>
    </submittedName>
</protein>
<reference evidence="2 3" key="1">
    <citation type="submission" date="2019-04" db="EMBL/GenBank/DDBJ databases">
        <title>High contiguity whole genome sequence and gene annotation resource for two Venturia nashicola isolates.</title>
        <authorList>
            <person name="Prokchorchik M."/>
            <person name="Won K."/>
            <person name="Lee Y."/>
            <person name="Choi E.D."/>
            <person name="Segonzac C."/>
            <person name="Sohn K.H."/>
        </authorList>
    </citation>
    <scope>NUCLEOTIDE SEQUENCE [LARGE SCALE GENOMIC DNA]</scope>
    <source>
        <strain evidence="2 3">PRI2</strain>
    </source>
</reference>
<accession>A0A4Z1NQJ1</accession>
<organism evidence="2 3">
    <name type="scientific">Venturia nashicola</name>
    <dbReference type="NCBI Taxonomy" id="86259"/>
    <lineage>
        <taxon>Eukaryota</taxon>
        <taxon>Fungi</taxon>
        <taxon>Dikarya</taxon>
        <taxon>Ascomycota</taxon>
        <taxon>Pezizomycotina</taxon>
        <taxon>Dothideomycetes</taxon>
        <taxon>Pleosporomycetidae</taxon>
        <taxon>Venturiales</taxon>
        <taxon>Venturiaceae</taxon>
        <taxon>Venturia</taxon>
    </lineage>
</organism>
<comment type="caution">
    <text evidence="2">The sequence shown here is derived from an EMBL/GenBank/DDBJ whole genome shotgun (WGS) entry which is preliminary data.</text>
</comment>
<dbReference type="AlphaFoldDB" id="A0A4Z1NQJ1"/>
<proteinExistence type="predicted"/>
<feature type="region of interest" description="Disordered" evidence="1">
    <location>
        <begin position="1"/>
        <end position="32"/>
    </location>
</feature>
<keyword evidence="3" id="KW-1185">Reference proteome</keyword>
<dbReference type="EMBL" id="SNSC02000030">
    <property type="protein sequence ID" value="TID12988.1"/>
    <property type="molecule type" value="Genomic_DNA"/>
</dbReference>
<gene>
    <name evidence="2" type="ORF">E6O75_ATG10127</name>
</gene>